<dbReference type="OrthoDB" id="29024at2759"/>
<evidence type="ECO:0000256" key="1">
    <source>
        <dbReference type="SAM" id="MobiDB-lite"/>
    </source>
</evidence>
<dbReference type="GO" id="GO:0006397">
    <property type="term" value="P:mRNA processing"/>
    <property type="evidence" value="ECO:0007669"/>
    <property type="project" value="InterPro"/>
</dbReference>
<feature type="region of interest" description="Disordered" evidence="1">
    <location>
        <begin position="94"/>
        <end position="228"/>
    </location>
</feature>
<feature type="compositionally biased region" description="Basic and acidic residues" evidence="1">
    <location>
        <begin position="143"/>
        <end position="158"/>
    </location>
</feature>
<dbReference type="GO" id="GO:0003729">
    <property type="term" value="F:mRNA binding"/>
    <property type="evidence" value="ECO:0007669"/>
    <property type="project" value="TreeGrafter"/>
</dbReference>
<feature type="compositionally biased region" description="Basic and acidic residues" evidence="1">
    <location>
        <begin position="107"/>
        <end position="125"/>
    </location>
</feature>
<evidence type="ECO:0000259" key="2">
    <source>
        <dbReference type="Pfam" id="PF11262"/>
    </source>
</evidence>
<dbReference type="InterPro" id="IPR021418">
    <property type="entry name" value="THO_THOC2_C"/>
</dbReference>
<dbReference type="EMBL" id="ML004741">
    <property type="protein sequence ID" value="RKP28636.1"/>
    <property type="molecule type" value="Genomic_DNA"/>
</dbReference>
<dbReference type="PANTHER" id="PTHR21597">
    <property type="entry name" value="THO2 PROTEIN"/>
    <property type="match status" value="1"/>
</dbReference>
<name>A0A4P9Z7L4_9ASCO</name>
<proteinExistence type="predicted"/>
<dbReference type="GO" id="GO:0000445">
    <property type="term" value="C:THO complex part of transcription export complex"/>
    <property type="evidence" value="ECO:0007669"/>
    <property type="project" value="TreeGrafter"/>
</dbReference>
<dbReference type="PANTHER" id="PTHR21597:SF0">
    <property type="entry name" value="THO COMPLEX SUBUNIT 2"/>
    <property type="match status" value="1"/>
</dbReference>
<sequence>MARANAITFLKKLFGVFPVVEDHFEEVTRLLEHLAKHDARDDIKLASSALIGHVRSRESRWVHEWDFYDMDEKARAAQEAKRARVDAAKKIAAGKRQQELEVQTRLNVEKEQTEAAGRKAHERNSHASASAIDYSEKAAAPRPAERVKQQAQRGRYDRYAGAGQPTGKSAEKKGDLETLATALPQVPWSTKNASKKREEASKEVYARSEARKYVSSTGDAKAGDASKK</sequence>
<dbReference type="InterPro" id="IPR040007">
    <property type="entry name" value="Tho2"/>
</dbReference>
<gene>
    <name evidence="3" type="ORF">METBISCDRAFT_24919</name>
</gene>
<organism evidence="3 4">
    <name type="scientific">Metschnikowia bicuspidata</name>
    <dbReference type="NCBI Taxonomy" id="27322"/>
    <lineage>
        <taxon>Eukaryota</taxon>
        <taxon>Fungi</taxon>
        <taxon>Dikarya</taxon>
        <taxon>Ascomycota</taxon>
        <taxon>Saccharomycotina</taxon>
        <taxon>Pichiomycetes</taxon>
        <taxon>Metschnikowiaceae</taxon>
        <taxon>Metschnikowia</taxon>
    </lineage>
</organism>
<keyword evidence="4" id="KW-1185">Reference proteome</keyword>
<protein>
    <recommendedName>
        <fullName evidence="2">THO complex subunitTHOC2 C-terminal domain-containing protein</fullName>
    </recommendedName>
</protein>
<accession>A0A4P9Z7L4</accession>
<evidence type="ECO:0000313" key="4">
    <source>
        <dbReference type="Proteomes" id="UP000268321"/>
    </source>
</evidence>
<evidence type="ECO:0000313" key="3">
    <source>
        <dbReference type="EMBL" id="RKP28636.1"/>
    </source>
</evidence>
<dbReference type="AlphaFoldDB" id="A0A4P9Z7L4"/>
<reference evidence="4" key="1">
    <citation type="journal article" date="2018" name="Nat. Microbiol.">
        <title>Leveraging single-cell genomics to expand the fungal tree of life.</title>
        <authorList>
            <person name="Ahrendt S.R."/>
            <person name="Quandt C.A."/>
            <person name="Ciobanu D."/>
            <person name="Clum A."/>
            <person name="Salamov A."/>
            <person name="Andreopoulos B."/>
            <person name="Cheng J.F."/>
            <person name="Woyke T."/>
            <person name="Pelin A."/>
            <person name="Henrissat B."/>
            <person name="Reynolds N.K."/>
            <person name="Benny G.L."/>
            <person name="Smith M.E."/>
            <person name="James T.Y."/>
            <person name="Grigoriev I.V."/>
        </authorList>
    </citation>
    <scope>NUCLEOTIDE SEQUENCE [LARGE SCALE GENOMIC DNA]</scope>
    <source>
        <strain evidence="4">Baker2002</strain>
    </source>
</reference>
<feature type="compositionally biased region" description="Basic and acidic residues" evidence="1">
    <location>
        <begin position="195"/>
        <end position="212"/>
    </location>
</feature>
<feature type="domain" description="THO complex subunitTHOC2 C-terminal" evidence="2">
    <location>
        <begin position="1"/>
        <end position="53"/>
    </location>
</feature>
<dbReference type="Proteomes" id="UP000268321">
    <property type="component" value="Unassembled WGS sequence"/>
</dbReference>
<dbReference type="Pfam" id="PF11262">
    <property type="entry name" value="Tho2"/>
    <property type="match status" value="1"/>
</dbReference>
<dbReference type="GO" id="GO:0006406">
    <property type="term" value="P:mRNA export from nucleus"/>
    <property type="evidence" value="ECO:0007669"/>
    <property type="project" value="InterPro"/>
</dbReference>
<feature type="non-terminal residue" evidence="3">
    <location>
        <position position="228"/>
    </location>
</feature>